<comment type="subcellular location">
    <subcellularLocation>
        <location evidence="1">Golgi apparatus membrane</location>
        <topology evidence="1">Single-pass type II membrane protein</topology>
    </subcellularLocation>
</comment>
<evidence type="ECO:0000256" key="5">
    <source>
        <dbReference type="ARBA" id="ARBA00023034"/>
    </source>
</evidence>
<keyword evidence="2" id="KW-0808">Transferase</keyword>
<dbReference type="EMBL" id="WIND01000015">
    <property type="protein sequence ID" value="MSU91085.1"/>
    <property type="molecule type" value="Genomic_DNA"/>
</dbReference>
<sequence>MHDAAPAKGPIGALVDLHGGRPALSRHVHVSAEHGFVYFSNPKVACSSTKASLNLAVAARSGQPLELRSMEQIHDRGHNPLASPRELGWKRFGAMLRDPQVLRFSFVRDPLKRFVSAYLSKLDEAKRGSGQSRRLFAHLGWEQGHPLSLQDFAALVRADETVRELDPHWRLQRRQIGFDVVDFGFIGDHAAFARDFELIARRIFGAPVEVFDTRTAFGRFTRPSDVEVTEQVRRDVAAAYAEDYAMLDEIRARGLGQMAA</sequence>
<keyword evidence="9" id="KW-1185">Reference proteome</keyword>
<evidence type="ECO:0000256" key="4">
    <source>
        <dbReference type="ARBA" id="ARBA00022989"/>
    </source>
</evidence>
<organism evidence="8 9">
    <name type="scientific">Halovulum marinum</name>
    <dbReference type="NCBI Taxonomy" id="2662447"/>
    <lineage>
        <taxon>Bacteria</taxon>
        <taxon>Pseudomonadati</taxon>
        <taxon>Pseudomonadota</taxon>
        <taxon>Alphaproteobacteria</taxon>
        <taxon>Rhodobacterales</taxon>
        <taxon>Paracoccaceae</taxon>
        <taxon>Halovulum</taxon>
    </lineage>
</organism>
<accession>A0A6L5Z4R4</accession>
<evidence type="ECO:0000313" key="9">
    <source>
        <dbReference type="Proteomes" id="UP000474957"/>
    </source>
</evidence>
<protein>
    <recommendedName>
        <fullName evidence="10">Sulfotransferase family protein</fullName>
    </recommendedName>
</protein>
<evidence type="ECO:0000256" key="1">
    <source>
        <dbReference type="ARBA" id="ARBA00004323"/>
    </source>
</evidence>
<keyword evidence="4" id="KW-1133">Transmembrane helix</keyword>
<dbReference type="PANTHER" id="PTHR12137">
    <property type="entry name" value="CARBOHYDRATE SULFOTRANSFERASE"/>
    <property type="match status" value="1"/>
</dbReference>
<dbReference type="GO" id="GO:0016020">
    <property type="term" value="C:membrane"/>
    <property type="evidence" value="ECO:0007669"/>
    <property type="project" value="InterPro"/>
</dbReference>
<dbReference type="InterPro" id="IPR005331">
    <property type="entry name" value="Sulfotransferase"/>
</dbReference>
<proteinExistence type="predicted"/>
<dbReference type="AlphaFoldDB" id="A0A6L5Z4R4"/>
<keyword evidence="6" id="KW-0472">Membrane</keyword>
<comment type="caution">
    <text evidence="8">The sequence shown here is derived from an EMBL/GenBank/DDBJ whole genome shotgun (WGS) entry which is preliminary data.</text>
</comment>
<keyword evidence="3" id="KW-0812">Transmembrane</keyword>
<evidence type="ECO:0000256" key="2">
    <source>
        <dbReference type="ARBA" id="ARBA00022679"/>
    </source>
</evidence>
<name>A0A6L5Z4R4_9RHOB</name>
<dbReference type="GO" id="GO:0008146">
    <property type="term" value="F:sulfotransferase activity"/>
    <property type="evidence" value="ECO:0007669"/>
    <property type="project" value="InterPro"/>
</dbReference>
<keyword evidence="7" id="KW-0325">Glycoprotein</keyword>
<evidence type="ECO:0000256" key="7">
    <source>
        <dbReference type="ARBA" id="ARBA00023180"/>
    </source>
</evidence>
<dbReference type="Proteomes" id="UP000474957">
    <property type="component" value="Unassembled WGS sequence"/>
</dbReference>
<evidence type="ECO:0000256" key="6">
    <source>
        <dbReference type="ARBA" id="ARBA00023136"/>
    </source>
</evidence>
<evidence type="ECO:0000313" key="8">
    <source>
        <dbReference type="EMBL" id="MSU91085.1"/>
    </source>
</evidence>
<dbReference type="GO" id="GO:0016051">
    <property type="term" value="P:carbohydrate biosynthetic process"/>
    <property type="evidence" value="ECO:0007669"/>
    <property type="project" value="InterPro"/>
</dbReference>
<gene>
    <name evidence="8" type="ORF">GE300_15960</name>
</gene>
<evidence type="ECO:0008006" key="10">
    <source>
        <dbReference type="Google" id="ProtNLM"/>
    </source>
</evidence>
<evidence type="ECO:0000256" key="3">
    <source>
        <dbReference type="ARBA" id="ARBA00022692"/>
    </source>
</evidence>
<keyword evidence="5" id="KW-0333">Golgi apparatus</keyword>
<reference evidence="8 9" key="1">
    <citation type="submission" date="2019-10" db="EMBL/GenBank/DDBJ databases">
        <title>Cognatihalovulum marinum gen. nov. sp. nov., a new member of the family Rhodobacteraceae isolated from deep seawater of the Northwest Indian Ocean.</title>
        <authorList>
            <person name="Ruan C."/>
            <person name="Wang J."/>
            <person name="Zheng X."/>
            <person name="Song L."/>
            <person name="Zhu Y."/>
            <person name="Huang Y."/>
            <person name="Lu Z."/>
            <person name="Du W."/>
            <person name="Huang L."/>
            <person name="Dai X."/>
        </authorList>
    </citation>
    <scope>NUCLEOTIDE SEQUENCE [LARGE SCALE GENOMIC DNA]</scope>
    <source>
        <strain evidence="8 9">2CG4</strain>
    </source>
</reference>
<dbReference type="Pfam" id="PF03567">
    <property type="entry name" value="Sulfotransfer_2"/>
    <property type="match status" value="1"/>
</dbReference>
<dbReference type="PANTHER" id="PTHR12137:SF54">
    <property type="entry name" value="CARBOHYDRATE SULFOTRANSFERASE"/>
    <property type="match status" value="1"/>
</dbReference>
<dbReference type="InterPro" id="IPR018011">
    <property type="entry name" value="Carb_sulfotrans_8-10"/>
</dbReference>